<evidence type="ECO:0000313" key="1">
    <source>
        <dbReference type="EMBL" id="GMH23982.1"/>
    </source>
</evidence>
<keyword evidence="2" id="KW-1185">Reference proteome</keyword>
<protein>
    <submittedName>
        <fullName evidence="1">Uncharacterized protein</fullName>
    </submittedName>
</protein>
<accession>A0AAD3XZV1</accession>
<dbReference type="Proteomes" id="UP001279734">
    <property type="component" value="Unassembled WGS sequence"/>
</dbReference>
<gene>
    <name evidence="1" type="ORF">Nepgr_025825</name>
</gene>
<organism evidence="1 2">
    <name type="scientific">Nepenthes gracilis</name>
    <name type="common">Slender pitcher plant</name>
    <dbReference type="NCBI Taxonomy" id="150966"/>
    <lineage>
        <taxon>Eukaryota</taxon>
        <taxon>Viridiplantae</taxon>
        <taxon>Streptophyta</taxon>
        <taxon>Embryophyta</taxon>
        <taxon>Tracheophyta</taxon>
        <taxon>Spermatophyta</taxon>
        <taxon>Magnoliopsida</taxon>
        <taxon>eudicotyledons</taxon>
        <taxon>Gunneridae</taxon>
        <taxon>Pentapetalae</taxon>
        <taxon>Caryophyllales</taxon>
        <taxon>Nepenthaceae</taxon>
        <taxon>Nepenthes</taxon>
    </lineage>
</organism>
<proteinExistence type="predicted"/>
<reference evidence="1" key="1">
    <citation type="submission" date="2023-05" db="EMBL/GenBank/DDBJ databases">
        <title>Nepenthes gracilis genome sequencing.</title>
        <authorList>
            <person name="Fukushima K."/>
        </authorList>
    </citation>
    <scope>NUCLEOTIDE SEQUENCE</scope>
    <source>
        <strain evidence="1">SING2019-196</strain>
    </source>
</reference>
<comment type="caution">
    <text evidence="1">The sequence shown here is derived from an EMBL/GenBank/DDBJ whole genome shotgun (WGS) entry which is preliminary data.</text>
</comment>
<dbReference type="EMBL" id="BSYO01000027">
    <property type="protein sequence ID" value="GMH23982.1"/>
    <property type="molecule type" value="Genomic_DNA"/>
</dbReference>
<name>A0AAD3XZV1_NEPGR</name>
<evidence type="ECO:0000313" key="2">
    <source>
        <dbReference type="Proteomes" id="UP001279734"/>
    </source>
</evidence>
<sequence length="73" mass="8675">MLEGQVAAEIPENRLRKAEDGGEPRLVEVFSDVARRREKCRERLSEFNRYEASRWDISFVEDTVRDGYCFSRF</sequence>
<dbReference type="AlphaFoldDB" id="A0AAD3XZV1"/>